<accession>A0ABR7C827</accession>
<dbReference type="SMART" id="SM00248">
    <property type="entry name" value="ANK"/>
    <property type="match status" value="2"/>
</dbReference>
<gene>
    <name evidence="2" type="ORF">H8S67_04635</name>
</gene>
<evidence type="ECO:0000256" key="1">
    <source>
        <dbReference type="PROSITE-ProRule" id="PRU00023"/>
    </source>
</evidence>
<reference evidence="2 3" key="1">
    <citation type="submission" date="2020-08" db="EMBL/GenBank/DDBJ databases">
        <title>Genome public.</title>
        <authorList>
            <person name="Liu C."/>
            <person name="Sun Q."/>
        </authorList>
    </citation>
    <scope>NUCLEOTIDE SEQUENCE [LARGE SCALE GENOMIC DNA]</scope>
    <source>
        <strain evidence="2 3">M27</strain>
    </source>
</reference>
<name>A0ABR7C827_9BACE</name>
<dbReference type="InterPro" id="IPR002110">
    <property type="entry name" value="Ankyrin_rpt"/>
</dbReference>
<organism evidence="2 3">
    <name type="scientific">Bacteroides difficilis</name>
    <dbReference type="NCBI Taxonomy" id="2763021"/>
    <lineage>
        <taxon>Bacteria</taxon>
        <taxon>Pseudomonadati</taxon>
        <taxon>Bacteroidota</taxon>
        <taxon>Bacteroidia</taxon>
        <taxon>Bacteroidales</taxon>
        <taxon>Bacteroidaceae</taxon>
        <taxon>Bacteroides</taxon>
    </lineage>
</organism>
<dbReference type="EMBL" id="JACOOE010000001">
    <property type="protein sequence ID" value="MBC5603957.1"/>
    <property type="molecule type" value="Genomic_DNA"/>
</dbReference>
<proteinExistence type="predicted"/>
<dbReference type="Proteomes" id="UP000600600">
    <property type="component" value="Unassembled WGS sequence"/>
</dbReference>
<keyword evidence="1" id="KW-0040">ANK repeat</keyword>
<comment type="caution">
    <text evidence="2">The sequence shown here is derived from an EMBL/GenBank/DDBJ whole genome shotgun (WGS) entry which is preliminary data.</text>
</comment>
<dbReference type="PROSITE" id="PS50088">
    <property type="entry name" value="ANK_REPEAT"/>
    <property type="match status" value="1"/>
</dbReference>
<dbReference type="InterPro" id="IPR036770">
    <property type="entry name" value="Ankyrin_rpt-contain_sf"/>
</dbReference>
<dbReference type="SUPFAM" id="SSF48403">
    <property type="entry name" value="Ankyrin repeat"/>
    <property type="match status" value="1"/>
</dbReference>
<feature type="repeat" description="ANK" evidence="1">
    <location>
        <begin position="460"/>
        <end position="488"/>
    </location>
</feature>
<dbReference type="Gene3D" id="1.25.40.20">
    <property type="entry name" value="Ankyrin repeat-containing domain"/>
    <property type="match status" value="1"/>
</dbReference>
<evidence type="ECO:0000313" key="3">
    <source>
        <dbReference type="Proteomes" id="UP000600600"/>
    </source>
</evidence>
<evidence type="ECO:0000313" key="2">
    <source>
        <dbReference type="EMBL" id="MBC5603957.1"/>
    </source>
</evidence>
<sequence length="531" mass="60978">MKNYKSVPMKRRTLFIALTVILIGGVITWLLCFQSVTCTVVTTHCADFQPERNVNNERIFYKAEKRSDSYIISMSTVKIKNGIMLMNDAVMEPYLYLIDNYVENSNFISFSLTDFVYYTHLYDSISILADTTTYGKISNKLDSPEDITISRIDEFIWQWNGPQMGDNALLIDSVDLVRSGYMTYDNLFNDLSQFHEVKSMNRTFFGVDESGIDTTCYIQIKNEEAIYRGPFFCNEPDSTGIYEIEKVLVRNKTEDVIRIEIKFVRGAKYDTVCVKNLVGDTKAELWSRRSKGIATTFLYRTNDNPLIWEDLNNLDCFYVESVDVAAYGASQKKELDFVYHDEGMKYTELGKACHDNDYQEIKRIIKSGASLWCAEDGYFQYDAIFMVTRYCSPCVLEYLLENNHYQDINLPYTENGLSLLSEAASSEDDFSALEKVKMLIKAGANPNGCGYQGFDYVTYPLFLALLNNNYLAAKFLVDSGADIDVIDRQGTSIASFLEYSQVNDITKDYIQLLLNRKNEEHHSGFEEKKRP</sequence>
<keyword evidence="3" id="KW-1185">Reference proteome</keyword>
<dbReference type="RefSeq" id="WP_186966572.1">
    <property type="nucleotide sequence ID" value="NZ_JACOOE010000001.1"/>
</dbReference>
<protein>
    <submittedName>
        <fullName evidence="2">Ankyrin repeat domain-containing protein</fullName>
    </submittedName>
</protein>